<organism evidence="1 2">
    <name type="scientific">Marinobacter nauticus</name>
    <name type="common">Marinobacter hydrocarbonoclasticus</name>
    <name type="synonym">Marinobacter aquaeolei</name>
    <dbReference type="NCBI Taxonomy" id="2743"/>
    <lineage>
        <taxon>Bacteria</taxon>
        <taxon>Pseudomonadati</taxon>
        <taxon>Pseudomonadota</taxon>
        <taxon>Gammaproteobacteria</taxon>
        <taxon>Pseudomonadales</taxon>
        <taxon>Marinobacteraceae</taxon>
        <taxon>Marinobacter</taxon>
    </lineage>
</organism>
<evidence type="ECO:0000313" key="1">
    <source>
        <dbReference type="EMBL" id="KAE8546603.1"/>
    </source>
</evidence>
<gene>
    <name evidence="1" type="ORF">F6453_0844</name>
</gene>
<dbReference type="EMBL" id="WBMP01000003">
    <property type="protein sequence ID" value="KAE8546603.1"/>
    <property type="molecule type" value="Genomic_DNA"/>
</dbReference>
<dbReference type="Proteomes" id="UP000469950">
    <property type="component" value="Unassembled WGS sequence"/>
</dbReference>
<comment type="caution">
    <text evidence="1">The sequence shown here is derived from an EMBL/GenBank/DDBJ whole genome shotgun (WGS) entry which is preliminary data.</text>
</comment>
<dbReference type="AlphaFoldDB" id="A0A833JSS8"/>
<accession>A0A833JSS8</accession>
<reference evidence="1 2" key="1">
    <citation type="submission" date="2019-10" db="EMBL/GenBank/DDBJ databases">
        <title>Draft genome sequence of Marinobacter hydrocarbonoclasticus NCT7M from the microbiome of the marine copepod.</title>
        <authorList>
            <person name="Nuttall R."/>
            <person name="Sharma G."/>
            <person name="Moisander P."/>
        </authorList>
    </citation>
    <scope>NUCLEOTIDE SEQUENCE [LARGE SCALE GENOMIC DNA]</scope>
    <source>
        <strain evidence="1 2">NCT7M</strain>
    </source>
</reference>
<proteinExistence type="predicted"/>
<sequence>MYAFVYVLTEMRDALRFWHIYTTMVVTMEGRPRAELAKSQWISA</sequence>
<evidence type="ECO:0000313" key="2">
    <source>
        <dbReference type="Proteomes" id="UP000469950"/>
    </source>
</evidence>
<name>A0A833JSS8_MARNT</name>
<protein>
    <submittedName>
        <fullName evidence="1">Uncharacterized protein</fullName>
    </submittedName>
</protein>